<dbReference type="Proteomes" id="UP000031737">
    <property type="component" value="Unassembled WGS sequence"/>
</dbReference>
<feature type="region of interest" description="Disordered" evidence="1">
    <location>
        <begin position="3657"/>
        <end position="3680"/>
    </location>
</feature>
<sequence length="4213" mass="464043">MVVYIRLCCVRDSRQQMLLNTVAEAREDRPHTPTAHSGGFTGKSNNAGIIDGIPLQSALASGREVFWRSIIFPHTLSGWQNSPIATAWQALLRHVFCDASLLKMWFQGDKSLKSHSTVLDPRHTSSAEMAEDNTAGGGHGRRGRRRRRGGGGASGVTPSSSCREEKLRQLQELVYFLGRRFSFDNHRVMFPSLHLEENNETWRDLQTDVPRTAGMDADKNVRLSALSTLLTRHEEVEEIGRALFQACVRDDLALADASNVWRTFIFSIAPQQVAPLLRCMMGFAATESCDGSGKSSCFAALVVVMHESDVFSSEDKARYTVMLSNSIEPVTNSWRVALALFGEAAPKISEPPLDGENDRSLRHILDALLVSAVPPRWREALQVVEIVHELVPNAGDAQSMDKEDGSTGGSTGPLPGRTPLSDSERIDLYEALAPLKRRRHWLSAMELFTVYEVRQLSGHDCACFAFAVADGPLSFARRVLLSLRGREKSREVARAALVASERYVKQAVRALKQRQHHQLEQRESGVLEQERMLVLHEATQVARLALTVWPTTITSDEDFRLIWKLVRGICDGNVAAAKLLLRQSGLYDSEQAKNEADALTRTVRLCHTAQDAASATAAYKTFRDRFIGMVLPEETMLQLLALCVARVVDVVEDATTRDRITMLHTVLRDTLWMHDSSLRYEGSHTTMPRNCMLQVCMLLFRLSAPSENTAVMGIPRFSCDMTPNMQRCAQHLLGVVTNHLVSSDARLLRNLPDFIGVLRALPPFCLGAVIASAPTSTSKKLWTNSIATLTHHVQHLEKTLGPVVPVECLFWLGILQSEQTVSGALTPPPSLLSTTGEDGEGEKVSGREFRGVPRWDPEAFVVLNDFVSKQEATALLNRTIHCAVEFATRGDAESMTTSSSLRAQLLPCIMEALVFLLHHRWNAQPPLTATLAAAAYAVRSLHEAPEWISSEAAMDIIAALHTIFAAFHVRHTVASLAVLAHSMHRLSSAVDAILSGTGYEAVRHMHDFVLLVSVWMQKRLQAAEGAERQVLNERQIHFMIWIAGNLTGTCASWPDSPLREECMCQLSRSCEMVERCVNCGYTSPMSCSALLLLRVMGIIFQKGPLSNDTAEALFSVTAVSKHSSSSHLNVGFPAGNASLSAFLMAVTLLHIVYQGTRPDMRLVRAFLPALQLDEELQKTLHDDDAFVGGLVAMQCARLNATTAVRRALGVSLSLSTRFIVRLVQFSPMLSLEASTVQWLRSEEQLAEVAIFAALAACRGGGTPEEHDIVEAMDAVGTLVPHRWDLPYAMALGFPLPAKQSVTLLERILRQRLAVVLQYCGPWPGGIVLALLLQAVWPALDTKKDDGVLPDYNQLLEVMATLSLDRRWQMISITPSLPHGTSPLLMHRVALWHRQASTVACIIMGNAIPRQQEQQRQQRQRYCEAWNALSTSDAAVQFLVIAYVVAPLLGTRSTSQEQRQQRLLLADMKSWILSSLTSASNLSWPWQSLSAEARQLLLWSRVALMFPRWASVREQKRETVAAEQSVIAAAVSLVSSSHAVSSSFSSHFGKSKRTVSALPYATTDARATGFSCTLCFRHALFNTAWVAEMCAKQFMLEHPSIYARLCRALRVLPDASLMGMNANDVDDDETNVTESLFATPSGFSSLQYACALVDTANEAAELRSERGFLLLLACTRSMQEASELLESRLSQRPYTPLCIPSLLAAWNTLLIRSVELEWEGEAGAPPMGHGAEAHADLDVEEHKNEKRGKTPLRHRVAAAFLALALTSESNTCDVPISVASLQPEESEKLLLLLQRLYREIFVHSASADALLGTTLNTTPSESRFYRTSADIVARAILLLPKGSTSASFFDVHVASAIEFVRQYVRGDTVSWVSLWPPLVLEMWRSSEYVKCIQEQKQSPVSPCKLRHPVAVSWMMQQSAAHATLLGTVTRPLMAIFNTLRSYVMTGTASFSPSHEATVKETAKATGENSATLYGVRGAGAGMVVDQFLSMALRGRASIHPHDSTEGRDRDVIRHLVDAVLPHSHIVDSSAPTSSLFLLGYTPLTTDGLQSLVRLLVLRDGFYKRRTASINHVEKFLRMEKQREMARRIAARDAGVPLTRVHFGRPRGSRDVQVQLLFYLRALAAALTFVNPMAWHGERQASLDVAYTALIDFLHLCSITYGEDVDIASRQVKAELEGIFGRGVMRVVSAAASRPDSIVNVRQLLHFLTGGLHHHHHRDAKGGWREAALLLNRRLRELLRVHRRGGEVVDVLLLRGDDVASAPAPAPTMPLFTRMTSIVREALWDTAVVPSHDVVLELLDVAVTACASDSATASVEAIHAARCGLQLFETIAPYIVVPTIILEKVLMLLLVVLRPTVAAAAADETARKQERELFESILHLVLRRFQYVPLNTPTAVALLCELYAAATTMNETSATCKSAEELAAGTCTSHFPLLPASEAPQLPHVEWLLWRCVLEANQVPWPLLQVALSSASAKSLRLLQHGCCAFLLQDHRKPHYDPPFLRLGRMLDTVILQESGEASAVTSNDFCGIHVSGSFTAQLLRKLEVVSTGIASSVVPWHRALQFLPEPQDGSVDAITDMMRFRFYVTLMSQLLTAATKRNDGVRQVWQHALSVVLPQLASAKEKKEFDTELIHHGAACALRVLHIAQPSNEWDLALQLTLQLPVAATNSVSWWSSPAAPLFHTLRYLIEVCDVATIPITALVSYMQVVAKRQLSAAGTETTTGRFNRLKVVAAFTTRVQRHPRLSWVDALALLESMSVLEKGFAKPTAKEASNQCPSNSVSAQEHEVRLVLTQAKGEFVTAVMGRLYNKQSYESLLRFVEAAQQYCRVSGRESMAWVNHAASVVVAPSQSGGLSEVLLLLNGTLVGKTIDDILREQSAGVLQGRVSLMRDLLRSGHCVDAAVLSRQTPALLETREFYDACTRLMNRSHHSAVVAFYDAFIHPEEELDVEMRQVDAACVGGGDRAMTALLEEEVRYAEDADLLRHVPSDALQQAMDAFEVAANTVNGINMSEKRTGLWIAATWIRRVTPLVQAQHSLAATLRWVHRDLIGGTAGKPDGGLYILADAVRDVLHETASHGSGHSCGTPTSKASLAAMLGREREVARLLVETLSGTFPGTASELCESLLSHERHSTREPGVDTTVDCDNGDGNNNDEAWRSFLHCTAAYNVSLEEGFQRCRTLVDTSVIRGSACNPVVEWRDRALFSNGGTSHAWVLALATYATTRSFVGHTFISGAHMARLVKLITASGSLRVVIPTARNVFFQLPSSPPNSGDSSLLLDALLLLCSAMRTMKRHTIQRFRRAAEAQSEELQAILDELHELHRFVGDGLALLLKHQQRASALQGAPLDGRVELACNMLQCLTVTPATSVTSVATLKDWRSLVQRIITALSPAQRCGDLLDALMESVRDSFEVLSLLREHPVSALTSFQEACNGLWWNALGIISSDGNSQCHMFSYANAQQQKAMTQLEILICCASLALDHGVAAMRSLCDVAVRAHSVPLSEDAKALVKMACIHGKGTAWRSEYEAITGFAPSTVRRQTSLAPAEEALEQSFCLRALDAVEDWAQALRLGQAKREVGVRLQHAHYHRMLHLLEQHNTEDAETVALNTVVADAVMKLHFARLQDGCFPNTHAIEQSLRLLSAQTVSPLFVLQYAQALTLLPPLTNRRHRKPEKHSDGTESANDSSLSLPQEDLPFTVSAVMLRLVTRAALRLPDAVRQHRLAPNEGVEGLHMFAAFVRWVSEFSRVPCFDRGVVEAVVLLLCTPPKQLLLELTTTQDGTPRCDAGDVRRLLLSALLARCDDETPIVDIRSHVTCLESYRFVSLHCGHKEEDDKDNEEYIPTLATLSVLRSHAEVALRFVGKQTSLHHVMRLSSPLLCRMCAAVVAGMTVTAEGLQPLNQLMQNTGLISPSLRYMLTLIVAEQSTLWGIYYTTGSDLKKKGSAGHRIGRSTEVPVSVVLRSVAGAYDVVRQHFTPSDASMLRGLLLPKHLSAATARADHSGDQHEEEEDDEGYSCKEAMKSPEGKKEEDDEGTMDSAAPNAVWENALNLFDVFLRNAQPDADLSVPFEALIELLCRCGQWKTACRNVTLAGTPTMGTMNTPQTVQHRDVEKEGVLHLLPRHVVVDGFLLKRLLDSMEAARQRHHRRGEKSPGEGGLDPGDGPPGFWRLALHILQQQQQQALLLLNEIYLDGTEKCDVMISSVTLLAIMKTISQGRGEYAPR</sequence>
<feature type="compositionally biased region" description="Basic and acidic residues" evidence="1">
    <location>
        <begin position="4005"/>
        <end position="4019"/>
    </location>
</feature>
<keyword evidence="3" id="KW-1185">Reference proteome</keyword>
<organism evidence="2 3">
    <name type="scientific">Trypanosoma rangeli SC58</name>
    <dbReference type="NCBI Taxonomy" id="429131"/>
    <lineage>
        <taxon>Eukaryota</taxon>
        <taxon>Discoba</taxon>
        <taxon>Euglenozoa</taxon>
        <taxon>Kinetoplastea</taxon>
        <taxon>Metakinetoplastina</taxon>
        <taxon>Trypanosomatida</taxon>
        <taxon>Trypanosomatidae</taxon>
        <taxon>Trypanosoma</taxon>
        <taxon>Herpetosoma</taxon>
    </lineage>
</organism>
<feature type="region of interest" description="Disordered" evidence="1">
    <location>
        <begin position="3987"/>
        <end position="4027"/>
    </location>
</feature>
<evidence type="ECO:0000313" key="3">
    <source>
        <dbReference type="Proteomes" id="UP000031737"/>
    </source>
</evidence>
<feature type="region of interest" description="Disordered" evidence="1">
    <location>
        <begin position="4132"/>
        <end position="4152"/>
    </location>
</feature>
<evidence type="ECO:0000256" key="1">
    <source>
        <dbReference type="SAM" id="MobiDB-lite"/>
    </source>
</evidence>
<proteinExistence type="predicted"/>
<protein>
    <submittedName>
        <fullName evidence="2">Uncharacterized protein</fullName>
    </submittedName>
</protein>
<evidence type="ECO:0000313" key="2">
    <source>
        <dbReference type="EMBL" id="ESL05414.1"/>
    </source>
</evidence>
<gene>
    <name evidence="2" type="ORF">TRSC58_06939</name>
</gene>
<accession>A0A061ISK0</accession>
<name>A0A061ISK0_TRYRA</name>
<dbReference type="VEuPathDB" id="TriTrypDB:TRSC58_06939"/>
<dbReference type="EMBL" id="AUPL01006939">
    <property type="protein sequence ID" value="ESL05414.1"/>
    <property type="molecule type" value="Genomic_DNA"/>
</dbReference>
<dbReference type="OrthoDB" id="249144at2759"/>
<feature type="region of interest" description="Disordered" evidence="1">
    <location>
        <begin position="117"/>
        <end position="163"/>
    </location>
</feature>
<feature type="compositionally biased region" description="Polar residues" evidence="1">
    <location>
        <begin position="3671"/>
        <end position="3680"/>
    </location>
</feature>
<comment type="caution">
    <text evidence="2">The sequence shown here is derived from an EMBL/GenBank/DDBJ whole genome shotgun (WGS) entry which is preliminary data.</text>
</comment>
<feature type="region of interest" description="Disordered" evidence="1">
    <location>
        <begin position="825"/>
        <end position="845"/>
    </location>
</feature>
<reference evidence="2 3" key="1">
    <citation type="submission" date="2013-07" db="EMBL/GenBank/DDBJ databases">
        <authorList>
            <person name="Stoco P.H."/>
            <person name="Wagner G."/>
            <person name="Gerber A."/>
            <person name="Zaha A."/>
            <person name="Thompson C."/>
            <person name="Bartholomeu D.C."/>
            <person name="Luckemeyer D.D."/>
            <person name="Bahia D."/>
            <person name="Loreto E."/>
            <person name="Prestes E.B."/>
            <person name="Lima F.M."/>
            <person name="Rodrigues-Luiz G."/>
            <person name="Vallejo G.A."/>
            <person name="Filho J.F."/>
            <person name="Monteiro K.M."/>
            <person name="Tyler K.M."/>
            <person name="de Almeida L.G."/>
            <person name="Ortiz M.F."/>
            <person name="Siervo M.A."/>
            <person name="de Moraes M.H."/>
            <person name="Cunha O.L."/>
            <person name="Mendonca-Neto R."/>
            <person name="Silva R."/>
            <person name="Teixeira S.M."/>
            <person name="Murta S.M."/>
            <person name="Sincero T.C."/>
            <person name="Mendes T.A."/>
            <person name="Urmenyi T.P."/>
            <person name="Silva V.G."/>
            <person name="da Rocha W.D."/>
            <person name="Andersson B."/>
            <person name="Romanha A.J."/>
            <person name="Steindel M."/>
            <person name="de Vasconcelos A.T."/>
            <person name="Grisard E.C."/>
        </authorList>
    </citation>
    <scope>NUCLEOTIDE SEQUENCE [LARGE SCALE GENOMIC DNA]</scope>
    <source>
        <strain evidence="2 3">SC58</strain>
    </source>
</reference>
<feature type="region of interest" description="Disordered" evidence="1">
    <location>
        <begin position="395"/>
        <end position="421"/>
    </location>
</feature>
<feature type="compositionally biased region" description="Basic residues" evidence="1">
    <location>
        <begin position="139"/>
        <end position="149"/>
    </location>
</feature>